<evidence type="ECO:0000313" key="2">
    <source>
        <dbReference type="Proteomes" id="UP000789719"/>
    </source>
</evidence>
<evidence type="ECO:0000313" key="1">
    <source>
        <dbReference type="EMBL" id="CAH0419246.1"/>
    </source>
</evidence>
<comment type="caution">
    <text evidence="1">The sequence shown here is derived from an EMBL/GenBank/DDBJ whole genome shotgun (WGS) entry which is preliminary data.</text>
</comment>
<accession>A0ABM8ZCI5</accession>
<name>A0ABM8ZCI5_9LACO</name>
<protein>
    <submittedName>
        <fullName evidence="1">Uncharacterized protein</fullName>
    </submittedName>
</protein>
<gene>
    <name evidence="1" type="ORF">WGH24286_01693</name>
</gene>
<reference evidence="1 2" key="1">
    <citation type="submission" date="2021-11" db="EMBL/GenBank/DDBJ databases">
        <authorList>
            <person name="Depoorter E."/>
        </authorList>
    </citation>
    <scope>NUCLEOTIDE SEQUENCE [LARGE SCALE GENOMIC DNA]</scope>
    <source>
        <strain evidence="1 2">LMG 24286</strain>
    </source>
</reference>
<organism evidence="1 2">
    <name type="scientific">Periweissella ghanensis</name>
    <dbReference type="NCBI Taxonomy" id="467997"/>
    <lineage>
        <taxon>Bacteria</taxon>
        <taxon>Bacillati</taxon>
        <taxon>Bacillota</taxon>
        <taxon>Bacilli</taxon>
        <taxon>Lactobacillales</taxon>
        <taxon>Lactobacillaceae</taxon>
        <taxon>Periweissella</taxon>
    </lineage>
</organism>
<dbReference type="Proteomes" id="UP000789719">
    <property type="component" value="Unassembled WGS sequence"/>
</dbReference>
<keyword evidence="2" id="KW-1185">Reference proteome</keyword>
<dbReference type="EMBL" id="CAKKNT010000030">
    <property type="protein sequence ID" value="CAH0419246.1"/>
    <property type="molecule type" value="Genomic_DNA"/>
</dbReference>
<proteinExistence type="predicted"/>
<sequence length="45" mass="5523">MVGIVVFLLIVAASMTATNVYDWYTRKEIEKRWREYDLRNEKNHY</sequence>